<feature type="transmembrane region" description="Helical" evidence="1">
    <location>
        <begin position="313"/>
        <end position="332"/>
    </location>
</feature>
<sequence length="450" mass="48624">MVVGEGAAAVWDRWRVAVERLLPEAPRSDLPRGRLAFGFVVAFLGAVGFQLLMPAGWSRLQRVWAEDGARFLLDGITQPFATNLVSPYGGYLHTIPRLAAELVSVLPLEWAATGFAVLAAVPRALVALVVFAASAGHLRSLPVRFAHAALVVVLPVGNSEPLDNVTNLHWFLLYGVFWALLWRREPRVPVAVVVFVVLATLSSPLVVLLIPVALLRLALRRDLALPVAFLGAAAVQAVVMVFAERNPYSHDPVDPVQVVLAALLRVPVAAFTGSEQVERYYPALGNAPVLVTLVLVCLPVLAGLRWGGRPGRLLVALGLGYSVLVIVVTLTTNWGQQLQVQQPGVVLAAQRYSIAPCLFLFAAVAVGLDAVPRETWARLALKTGQVVFALVVFWSVVQHVHARGGVLEGLPWGDSVARAREQCAAGGSVGRFEHEPDRWFFHVPCAYLAR</sequence>
<keyword evidence="1" id="KW-1133">Transmembrane helix</keyword>
<comment type="caution">
    <text evidence="2">The sequence shown here is derived from an EMBL/GenBank/DDBJ whole genome shotgun (WGS) entry which is preliminary data.</text>
</comment>
<evidence type="ECO:0008006" key="4">
    <source>
        <dbReference type="Google" id="ProtNLM"/>
    </source>
</evidence>
<feature type="transmembrane region" description="Helical" evidence="1">
    <location>
        <begin position="110"/>
        <end position="134"/>
    </location>
</feature>
<keyword evidence="1" id="KW-0812">Transmembrane</keyword>
<feature type="transmembrane region" description="Helical" evidence="1">
    <location>
        <begin position="35"/>
        <end position="53"/>
    </location>
</feature>
<feature type="transmembrane region" description="Helical" evidence="1">
    <location>
        <begin position="352"/>
        <end position="372"/>
    </location>
</feature>
<dbReference type="RefSeq" id="WP_380640130.1">
    <property type="nucleotide sequence ID" value="NZ_JBHSQO010000039.1"/>
</dbReference>
<evidence type="ECO:0000313" key="2">
    <source>
        <dbReference type="EMBL" id="MFC6093192.1"/>
    </source>
</evidence>
<dbReference type="EMBL" id="JBHSQO010000039">
    <property type="protein sequence ID" value="MFC6093192.1"/>
    <property type="molecule type" value="Genomic_DNA"/>
</dbReference>
<accession>A0ABW1PE90</accession>
<feature type="transmembrane region" description="Helical" evidence="1">
    <location>
        <begin position="280"/>
        <end position="301"/>
    </location>
</feature>
<proteinExistence type="predicted"/>
<reference evidence="3" key="1">
    <citation type="journal article" date="2019" name="Int. J. Syst. Evol. Microbiol.">
        <title>The Global Catalogue of Microorganisms (GCM) 10K type strain sequencing project: providing services to taxonomists for standard genome sequencing and annotation.</title>
        <authorList>
            <consortium name="The Broad Institute Genomics Platform"/>
            <consortium name="The Broad Institute Genome Sequencing Center for Infectious Disease"/>
            <person name="Wu L."/>
            <person name="Ma J."/>
        </authorList>
    </citation>
    <scope>NUCLEOTIDE SEQUENCE [LARGE SCALE GENOMIC DNA]</scope>
    <source>
        <strain evidence="3">CGMCC 4.7246</strain>
    </source>
</reference>
<protein>
    <recommendedName>
        <fullName evidence="4">DUF2029 domain-containing protein</fullName>
    </recommendedName>
</protein>
<feature type="transmembrane region" description="Helical" evidence="1">
    <location>
        <begin position="223"/>
        <end position="243"/>
    </location>
</feature>
<gene>
    <name evidence="2" type="ORF">ACFP3R_28305</name>
</gene>
<keyword evidence="1" id="KW-0472">Membrane</keyword>
<feature type="transmembrane region" description="Helical" evidence="1">
    <location>
        <begin position="141"/>
        <end position="158"/>
    </location>
</feature>
<organism evidence="2 3">
    <name type="scientific">Saccharothrix lopnurensis</name>
    <dbReference type="NCBI Taxonomy" id="1670621"/>
    <lineage>
        <taxon>Bacteria</taxon>
        <taxon>Bacillati</taxon>
        <taxon>Actinomycetota</taxon>
        <taxon>Actinomycetes</taxon>
        <taxon>Pseudonocardiales</taxon>
        <taxon>Pseudonocardiaceae</taxon>
        <taxon>Saccharothrix</taxon>
    </lineage>
</organism>
<evidence type="ECO:0000313" key="3">
    <source>
        <dbReference type="Proteomes" id="UP001596220"/>
    </source>
</evidence>
<name>A0ABW1PE90_9PSEU</name>
<evidence type="ECO:0000256" key="1">
    <source>
        <dbReference type="SAM" id="Phobius"/>
    </source>
</evidence>
<keyword evidence="3" id="KW-1185">Reference proteome</keyword>
<dbReference type="Proteomes" id="UP001596220">
    <property type="component" value="Unassembled WGS sequence"/>
</dbReference>
<feature type="transmembrane region" description="Helical" evidence="1">
    <location>
        <begin position="188"/>
        <end position="217"/>
    </location>
</feature>